<evidence type="ECO:0000256" key="1">
    <source>
        <dbReference type="SAM" id="SignalP"/>
    </source>
</evidence>
<dbReference type="SUPFAM" id="SSF50998">
    <property type="entry name" value="Quinoprotein alcohol dehydrogenase-like"/>
    <property type="match status" value="1"/>
</dbReference>
<feature type="signal peptide" evidence="1">
    <location>
        <begin position="1"/>
        <end position="22"/>
    </location>
</feature>
<comment type="caution">
    <text evidence="2">The sequence shown here is derived from an EMBL/GenBank/DDBJ whole genome shotgun (WGS) entry which is preliminary data.</text>
</comment>
<dbReference type="RefSeq" id="WP_302037941.1">
    <property type="nucleotide sequence ID" value="NZ_JAUKPO010000006.1"/>
</dbReference>
<dbReference type="InterPro" id="IPR011047">
    <property type="entry name" value="Quinoprotein_ADH-like_sf"/>
</dbReference>
<evidence type="ECO:0000313" key="3">
    <source>
        <dbReference type="Proteomes" id="UP001168528"/>
    </source>
</evidence>
<keyword evidence="1" id="KW-0732">Signal</keyword>
<dbReference type="EMBL" id="JAUKPO010000006">
    <property type="protein sequence ID" value="MDO1447139.1"/>
    <property type="molecule type" value="Genomic_DNA"/>
</dbReference>
<evidence type="ECO:0008006" key="4">
    <source>
        <dbReference type="Google" id="ProtNLM"/>
    </source>
</evidence>
<dbReference type="PROSITE" id="PS51257">
    <property type="entry name" value="PROKAR_LIPOPROTEIN"/>
    <property type="match status" value="1"/>
</dbReference>
<keyword evidence="3" id="KW-1185">Reference proteome</keyword>
<gene>
    <name evidence="2" type="ORF">Q0590_12795</name>
</gene>
<feature type="chain" id="PRO_5046942300" description="YncE family protein" evidence="1">
    <location>
        <begin position="23"/>
        <end position="399"/>
    </location>
</feature>
<organism evidence="2 3">
    <name type="scientific">Rhodocytophaga aerolata</name>
    <dbReference type="NCBI Taxonomy" id="455078"/>
    <lineage>
        <taxon>Bacteria</taxon>
        <taxon>Pseudomonadati</taxon>
        <taxon>Bacteroidota</taxon>
        <taxon>Cytophagia</taxon>
        <taxon>Cytophagales</taxon>
        <taxon>Rhodocytophagaceae</taxon>
        <taxon>Rhodocytophaga</taxon>
    </lineage>
</organism>
<evidence type="ECO:0000313" key="2">
    <source>
        <dbReference type="EMBL" id="MDO1447139.1"/>
    </source>
</evidence>
<proteinExistence type="predicted"/>
<sequence>MKPKKLLSISLLLVLIVFSACQQDDSPGAKAKNENQFVRLLVADFDNNSLSFISPHKNETQTFSSQFAANTLYPTASGRFAVVLNTANNHVQFFDSGIEGHGEHAHMKGTPKWAKTTADAPRPTHMYASGNTITIFNDGDGSLSLTSEEELHTAEKTAHIVVDKPHHGAAVRFTNGTFAVTEKDNSVAGSLPERVKIVDSNGSVVYASPLATGGIHGEGSNGTLALFGSVNGLLEVNDNGSQRLIPYPASFGDKWIGTIYYGKAANQFIGYISKYGVYLISPGNNLISPVIESENIVAARFDHEGKDILVLQNDGTCMVFDGTSGAKKAERKLPLVFPADNKIPALTASKQYVYVTNPEGAEVVMLNKDNLSDFRRFAIPGRPGRISLVGADVSEESDD</sequence>
<protein>
    <recommendedName>
        <fullName evidence="4">YncE family protein</fullName>
    </recommendedName>
</protein>
<reference evidence="2" key="1">
    <citation type="submission" date="2023-07" db="EMBL/GenBank/DDBJ databases">
        <title>The genome sequence of Rhodocytophaga aerolata KACC 12507.</title>
        <authorList>
            <person name="Zhang X."/>
        </authorList>
    </citation>
    <scope>NUCLEOTIDE SEQUENCE</scope>
    <source>
        <strain evidence="2">KACC 12507</strain>
    </source>
</reference>
<name>A0ABT8R5E2_9BACT</name>
<dbReference type="Proteomes" id="UP001168528">
    <property type="component" value="Unassembled WGS sequence"/>
</dbReference>
<accession>A0ABT8R5E2</accession>